<dbReference type="Gene3D" id="3.40.50.2300">
    <property type="match status" value="1"/>
</dbReference>
<organism evidence="3 4">
    <name type="scientific">Devosia geojensis</name>
    <dbReference type="NCBI Taxonomy" id="443610"/>
    <lineage>
        <taxon>Bacteria</taxon>
        <taxon>Pseudomonadati</taxon>
        <taxon>Pseudomonadota</taxon>
        <taxon>Alphaproteobacteria</taxon>
        <taxon>Hyphomicrobiales</taxon>
        <taxon>Devosiaceae</taxon>
        <taxon>Devosia</taxon>
    </lineage>
</organism>
<dbReference type="InterPro" id="IPR001789">
    <property type="entry name" value="Sig_transdc_resp-reg_receiver"/>
</dbReference>
<dbReference type="Pfam" id="PF00072">
    <property type="entry name" value="Response_reg"/>
    <property type="match status" value="1"/>
</dbReference>
<evidence type="ECO:0000256" key="1">
    <source>
        <dbReference type="PROSITE-ProRule" id="PRU00169"/>
    </source>
</evidence>
<feature type="modified residue" description="4-aspartylphosphate" evidence="1">
    <location>
        <position position="41"/>
    </location>
</feature>
<keyword evidence="4" id="KW-1185">Reference proteome</keyword>
<sequence length="155" mass="17372">MSSVLTMVLRSDSRLRVRPFESEVALLTYIRIAPVDVLVVDLDRDGESAAGIVAALRADRGIVREDFQAIALTRTVTTALREKSIAAGIDEVIVKPMSPRHLLERVIARLERERPFVLAPRYRGPERRNRLPGTRPANHGRRLGDNVVELFPENA</sequence>
<evidence type="ECO:0000259" key="2">
    <source>
        <dbReference type="PROSITE" id="PS50110"/>
    </source>
</evidence>
<dbReference type="EMBL" id="JZEX01000109">
    <property type="protein sequence ID" value="KKB11643.1"/>
    <property type="molecule type" value="Genomic_DNA"/>
</dbReference>
<keyword evidence="1" id="KW-0597">Phosphoprotein</keyword>
<dbReference type="SUPFAM" id="SSF52172">
    <property type="entry name" value="CheY-like"/>
    <property type="match status" value="1"/>
</dbReference>
<gene>
    <name evidence="3" type="ORF">VE25_11690</name>
</gene>
<dbReference type="PATRIC" id="fig|443610.3.peg.546"/>
<dbReference type="STRING" id="443610.VE25_11690"/>
<evidence type="ECO:0000313" key="4">
    <source>
        <dbReference type="Proteomes" id="UP000033632"/>
    </source>
</evidence>
<evidence type="ECO:0000313" key="3">
    <source>
        <dbReference type="EMBL" id="KKB11643.1"/>
    </source>
</evidence>
<feature type="domain" description="Response regulatory" evidence="2">
    <location>
        <begin position="1"/>
        <end position="110"/>
    </location>
</feature>
<comment type="caution">
    <text evidence="3">The sequence shown here is derived from an EMBL/GenBank/DDBJ whole genome shotgun (WGS) entry which is preliminary data.</text>
</comment>
<dbReference type="InterPro" id="IPR011006">
    <property type="entry name" value="CheY-like_superfamily"/>
</dbReference>
<protein>
    <recommendedName>
        <fullName evidence="2">Response regulatory domain-containing protein</fullName>
    </recommendedName>
</protein>
<dbReference type="GO" id="GO:0000160">
    <property type="term" value="P:phosphorelay signal transduction system"/>
    <property type="evidence" value="ECO:0007669"/>
    <property type="project" value="InterPro"/>
</dbReference>
<dbReference type="AlphaFoldDB" id="A0A0F5FS46"/>
<dbReference type="PROSITE" id="PS50110">
    <property type="entry name" value="RESPONSE_REGULATORY"/>
    <property type="match status" value="1"/>
</dbReference>
<accession>A0A0F5FS46</accession>
<reference evidence="3 4" key="1">
    <citation type="submission" date="2015-03" db="EMBL/GenBank/DDBJ databases">
        <authorList>
            <person name="Hassan Y.I."/>
            <person name="Lepp D."/>
            <person name="Li X.-Z."/>
            <person name="Zhou T."/>
        </authorList>
    </citation>
    <scope>NUCLEOTIDE SEQUENCE [LARGE SCALE GENOMIC DNA]</scope>
    <source>
        <strain evidence="3 4">BD-c194</strain>
    </source>
</reference>
<proteinExistence type="predicted"/>
<dbReference type="Proteomes" id="UP000033632">
    <property type="component" value="Unassembled WGS sequence"/>
</dbReference>
<name>A0A0F5FS46_9HYPH</name>